<organism evidence="2 3">
    <name type="scientific">Parnassius apollo</name>
    <name type="common">Apollo butterfly</name>
    <name type="synonym">Papilio apollo</name>
    <dbReference type="NCBI Taxonomy" id="110799"/>
    <lineage>
        <taxon>Eukaryota</taxon>
        <taxon>Metazoa</taxon>
        <taxon>Ecdysozoa</taxon>
        <taxon>Arthropoda</taxon>
        <taxon>Hexapoda</taxon>
        <taxon>Insecta</taxon>
        <taxon>Pterygota</taxon>
        <taxon>Neoptera</taxon>
        <taxon>Endopterygota</taxon>
        <taxon>Lepidoptera</taxon>
        <taxon>Glossata</taxon>
        <taxon>Ditrysia</taxon>
        <taxon>Papilionoidea</taxon>
        <taxon>Papilionidae</taxon>
        <taxon>Parnassiinae</taxon>
        <taxon>Parnassini</taxon>
        <taxon>Parnassius</taxon>
        <taxon>Parnassius</taxon>
    </lineage>
</organism>
<keyword evidence="3" id="KW-1185">Reference proteome</keyword>
<feature type="domain" description="PiggyBac transposable element-derived protein" evidence="1">
    <location>
        <begin position="2"/>
        <end position="121"/>
    </location>
</feature>
<sequence>MGHKVWCRCDIKTGYLYECEIYTGKTGQGTEIGLEANVVKNSSRKLIQEEFVKHITFDKLFSDTALLQYLNENELTNLYATGTVRRNRCDLPSLVKNKKNLKLARGEFKWRIKKDVAFIIW</sequence>
<dbReference type="EMBL" id="CAJQZP010000884">
    <property type="protein sequence ID" value="CAG4991335.1"/>
    <property type="molecule type" value="Genomic_DNA"/>
</dbReference>
<dbReference type="Proteomes" id="UP000691718">
    <property type="component" value="Unassembled WGS sequence"/>
</dbReference>
<dbReference type="Pfam" id="PF13843">
    <property type="entry name" value="DDE_Tnp_1_7"/>
    <property type="match status" value="1"/>
</dbReference>
<gene>
    <name evidence="2" type="ORF">PAPOLLO_LOCUS12105</name>
</gene>
<dbReference type="InterPro" id="IPR029526">
    <property type="entry name" value="PGBD"/>
</dbReference>
<protein>
    <submittedName>
        <fullName evidence="2">(apollo) hypothetical protein</fullName>
    </submittedName>
</protein>
<name>A0A8S3X007_PARAO</name>
<proteinExistence type="predicted"/>
<evidence type="ECO:0000313" key="3">
    <source>
        <dbReference type="Proteomes" id="UP000691718"/>
    </source>
</evidence>
<evidence type="ECO:0000313" key="2">
    <source>
        <dbReference type="EMBL" id="CAG4991335.1"/>
    </source>
</evidence>
<dbReference type="PANTHER" id="PTHR46599:SF3">
    <property type="entry name" value="PIGGYBAC TRANSPOSABLE ELEMENT-DERIVED PROTEIN 4"/>
    <property type="match status" value="1"/>
</dbReference>
<comment type="caution">
    <text evidence="2">The sequence shown here is derived from an EMBL/GenBank/DDBJ whole genome shotgun (WGS) entry which is preliminary data.</text>
</comment>
<reference evidence="2" key="1">
    <citation type="submission" date="2021-04" db="EMBL/GenBank/DDBJ databases">
        <authorList>
            <person name="Tunstrom K."/>
        </authorList>
    </citation>
    <scope>NUCLEOTIDE SEQUENCE</scope>
</reference>
<accession>A0A8S3X007</accession>
<dbReference type="AlphaFoldDB" id="A0A8S3X007"/>
<dbReference type="OrthoDB" id="118105at2759"/>
<evidence type="ECO:0000259" key="1">
    <source>
        <dbReference type="Pfam" id="PF13843"/>
    </source>
</evidence>
<dbReference type="PANTHER" id="PTHR46599">
    <property type="entry name" value="PIGGYBAC TRANSPOSABLE ELEMENT-DERIVED PROTEIN 4"/>
    <property type="match status" value="1"/>
</dbReference>